<feature type="domain" description="Tyrosine specific protein phosphatases" evidence="14">
    <location>
        <begin position="996"/>
        <end position="1069"/>
    </location>
</feature>
<dbReference type="InterPro" id="IPR003595">
    <property type="entry name" value="Tyr_Pase_cat"/>
</dbReference>
<evidence type="ECO:0000259" key="13">
    <source>
        <dbReference type="PROSITE" id="PS50055"/>
    </source>
</evidence>
<dbReference type="SMART" id="SM00404">
    <property type="entry name" value="PTPc_motif"/>
    <property type="match status" value="1"/>
</dbReference>
<keyword evidence="9" id="KW-0325">Glycoprotein</keyword>
<name>A0A8T2MP43_ASTMX</name>
<evidence type="ECO:0000256" key="10">
    <source>
        <dbReference type="ARBA" id="ARBA00051722"/>
    </source>
</evidence>
<dbReference type="GO" id="GO:0016020">
    <property type="term" value="C:membrane"/>
    <property type="evidence" value="ECO:0007669"/>
    <property type="project" value="UniProtKB-SubCell"/>
</dbReference>
<dbReference type="PROSITE" id="PS00383">
    <property type="entry name" value="TYR_PHOSPHATASE_1"/>
    <property type="match status" value="1"/>
</dbReference>
<evidence type="ECO:0000259" key="14">
    <source>
        <dbReference type="PROSITE" id="PS50056"/>
    </source>
</evidence>
<dbReference type="AlphaFoldDB" id="A0A8T2MP43"/>
<comment type="catalytic activity">
    <reaction evidence="10">
        <text>O-phospho-L-tyrosyl-[protein] + H2O = L-tyrosyl-[protein] + phosphate</text>
        <dbReference type="Rhea" id="RHEA:10684"/>
        <dbReference type="Rhea" id="RHEA-COMP:10136"/>
        <dbReference type="Rhea" id="RHEA-COMP:20101"/>
        <dbReference type="ChEBI" id="CHEBI:15377"/>
        <dbReference type="ChEBI" id="CHEBI:43474"/>
        <dbReference type="ChEBI" id="CHEBI:46858"/>
        <dbReference type="ChEBI" id="CHEBI:61978"/>
        <dbReference type="EC" id="3.1.3.48"/>
    </reaction>
</comment>
<feature type="transmembrane region" description="Helical" evidence="11">
    <location>
        <begin position="748"/>
        <end position="769"/>
    </location>
</feature>
<evidence type="ECO:0000313" key="17">
    <source>
        <dbReference type="Proteomes" id="UP000752171"/>
    </source>
</evidence>
<evidence type="ECO:0000256" key="4">
    <source>
        <dbReference type="ARBA" id="ARBA00022729"/>
    </source>
</evidence>
<dbReference type="PROSITE" id="PS50055">
    <property type="entry name" value="TYR_PHOSPHATASE_PTP"/>
    <property type="match status" value="1"/>
</dbReference>
<keyword evidence="16" id="KW-0675">Receptor</keyword>
<feature type="domain" description="Fibronectin type-III" evidence="15">
    <location>
        <begin position="397"/>
        <end position="488"/>
    </location>
</feature>
<dbReference type="CDD" id="cd00063">
    <property type="entry name" value="FN3"/>
    <property type="match status" value="6"/>
</dbReference>
<dbReference type="SUPFAM" id="SSF52799">
    <property type="entry name" value="(Phosphotyrosine protein) phosphatases II"/>
    <property type="match status" value="1"/>
</dbReference>
<dbReference type="Pfam" id="PF00102">
    <property type="entry name" value="Y_phosphatase"/>
    <property type="match status" value="1"/>
</dbReference>
<dbReference type="GO" id="GO:0004725">
    <property type="term" value="F:protein tyrosine phosphatase activity"/>
    <property type="evidence" value="ECO:0007669"/>
    <property type="project" value="UniProtKB-EC"/>
</dbReference>
<keyword evidence="7 11" id="KW-1133">Transmembrane helix</keyword>
<dbReference type="PROSITE" id="PS50056">
    <property type="entry name" value="TYR_PHOSPHATASE_2"/>
    <property type="match status" value="1"/>
</dbReference>
<evidence type="ECO:0000259" key="15">
    <source>
        <dbReference type="PROSITE" id="PS50853"/>
    </source>
</evidence>
<dbReference type="Gene3D" id="3.90.190.10">
    <property type="entry name" value="Protein tyrosine phosphatase superfamily"/>
    <property type="match status" value="1"/>
</dbReference>
<evidence type="ECO:0000256" key="11">
    <source>
        <dbReference type="SAM" id="Phobius"/>
    </source>
</evidence>
<evidence type="ECO:0000256" key="3">
    <source>
        <dbReference type="ARBA" id="ARBA00022692"/>
    </source>
</evidence>
<keyword evidence="6" id="KW-0904">Protein phosphatase</keyword>
<dbReference type="InterPro" id="IPR029021">
    <property type="entry name" value="Prot-tyrosine_phosphatase-like"/>
</dbReference>
<organism evidence="16 17">
    <name type="scientific">Astyanax mexicanus</name>
    <name type="common">Blind cave fish</name>
    <name type="synonym">Astyanax fasciatus mexicanus</name>
    <dbReference type="NCBI Taxonomy" id="7994"/>
    <lineage>
        <taxon>Eukaryota</taxon>
        <taxon>Metazoa</taxon>
        <taxon>Chordata</taxon>
        <taxon>Craniata</taxon>
        <taxon>Vertebrata</taxon>
        <taxon>Euteleostomi</taxon>
        <taxon>Actinopterygii</taxon>
        <taxon>Neopterygii</taxon>
        <taxon>Teleostei</taxon>
        <taxon>Ostariophysi</taxon>
        <taxon>Characiformes</taxon>
        <taxon>Characoidei</taxon>
        <taxon>Acestrorhamphidae</taxon>
        <taxon>Acestrorhamphinae</taxon>
        <taxon>Astyanax</taxon>
    </lineage>
</organism>
<proteinExistence type="predicted"/>
<keyword evidence="8 11" id="KW-0472">Membrane</keyword>
<evidence type="ECO:0000256" key="5">
    <source>
        <dbReference type="ARBA" id="ARBA00022801"/>
    </source>
</evidence>
<feature type="domain" description="Fibronectin type-III" evidence="15">
    <location>
        <begin position="43"/>
        <end position="134"/>
    </location>
</feature>
<keyword evidence="5" id="KW-0378">Hydrolase</keyword>
<evidence type="ECO:0000256" key="2">
    <source>
        <dbReference type="ARBA" id="ARBA00013064"/>
    </source>
</evidence>
<sequence length="1113" mass="123705">MGRVVLSVVLCHCMVLVWAQTNSTISSTSIPTITTGAPTTPAPPSSVTDVWVKSRTETELILEWEKVNNSDIYSYRLNYNEKNITINGSEFEDNVDYTASSLSPGTKYTFTLHTVFEGRESTGYIFTNVTTPSSVTDVLVKSRTETELILQWNKVNNSDSYSYRLNYDGINDIINGSALGDNVVTHNISSLSPGTKYSFTLYTVFEGVESSGFNFTSVTTPSTVTHVLVKSRTETELILEWDKVNNSDSYSYRLNYDGININISGSEGGSVVNYTVSSLSPGNKYTFTLYTVFEEVESSGFNFTSVTTPSSVTDVLVKSRTETELILQWNKVNNSDSYSYRLNYDGINDIINGSALGDNVVTHNISSLSPGTKYSFTLYTVFEGVESSGFNFTSVTTPSTVTHVLVKSRTETELILEWDKVNNSDSYSYRLNYDGININISGSEGGSVVNYTVSSLSPGNKYTFTLYTVFEEVESSGFNFTSVTTPSSVTDVWVKSRTETELILEWNKVNNSDNYSYRLIYNIMNITINGSDFENDTVTRNISSLSPGTKYTFTLYTVFEEVESSGFNFTSVTTPSSVNSVSVKSRSENGLTLQWNKVNNSSSYSYRLNYDGININISGSEGGSVVNYTVSSLSPGTKYTFTLYTVFEEVESSGFNFTSVTIPATVTGLGCKYASGGYGLTVFWDPPVGERTGVKVDGNGQSLNASGESLSIGGLQPAQWYTLTVTALSWDLQSKSASVTCQTDPGGVIAGVLVFLLLVIILCVGIFIWRRKRALPSVFGNSKSKSVEHNLPSDKYKPIPLKKFPEHFISLSRDDNRGFSVEYEDLGTVGTDQSRAAALFPENKSKNRFTNVLAYDLSRVKLTQQDGPDSDYINANYMPGYNRNSRQYIAAQGPLPCTISDFWRMVWEQKSTAIVMLTNCVENGRPKCEQYWPLDYTPCIYGNLLVTIQSEHKEKSWTLREFVVRNKDTSEERTVMHFHFTAWPDHGVPAGTDELIQFRELVRHHIERFPTSGPTVVHCSAGVGRTGTLIALDTLLQQLVKEEAVNIAACVHHMRLNRPLMVQTESQYVFLHQCIMDSLQPKEDFIPEPIYENSDMIYANSMVLRQCSGNSPV</sequence>
<evidence type="ECO:0000313" key="16">
    <source>
        <dbReference type="EMBL" id="KAG9283552.1"/>
    </source>
</evidence>
<dbReference type="InterPro" id="IPR000242">
    <property type="entry name" value="PTP_cat"/>
</dbReference>
<dbReference type="Pfam" id="PF00041">
    <property type="entry name" value="fn3"/>
    <property type="match status" value="7"/>
</dbReference>
<keyword evidence="4 12" id="KW-0732">Signal</keyword>
<dbReference type="InterPro" id="IPR013783">
    <property type="entry name" value="Ig-like_fold"/>
</dbReference>
<dbReference type="GO" id="GO:0043235">
    <property type="term" value="C:receptor complex"/>
    <property type="evidence" value="ECO:0007669"/>
    <property type="project" value="TreeGrafter"/>
</dbReference>
<dbReference type="SMART" id="SM00060">
    <property type="entry name" value="FN3"/>
    <property type="match status" value="8"/>
</dbReference>
<dbReference type="EC" id="3.1.3.48" evidence="2"/>
<evidence type="ECO:0000256" key="7">
    <source>
        <dbReference type="ARBA" id="ARBA00022989"/>
    </source>
</evidence>
<feature type="signal peptide" evidence="12">
    <location>
        <begin position="1"/>
        <end position="19"/>
    </location>
</feature>
<dbReference type="FunFam" id="3.90.190.10:FF:000009">
    <property type="entry name" value="Receptor-type tyrosine-protein phosphatase beta"/>
    <property type="match status" value="1"/>
</dbReference>
<evidence type="ECO:0000256" key="6">
    <source>
        <dbReference type="ARBA" id="ARBA00022912"/>
    </source>
</evidence>
<dbReference type="PROSITE" id="PS50853">
    <property type="entry name" value="FN3"/>
    <property type="match status" value="4"/>
</dbReference>
<evidence type="ECO:0000256" key="12">
    <source>
        <dbReference type="SAM" id="SignalP"/>
    </source>
</evidence>
<keyword evidence="3 11" id="KW-0812">Transmembrane</keyword>
<dbReference type="Proteomes" id="UP000752171">
    <property type="component" value="Unassembled WGS sequence"/>
</dbReference>
<dbReference type="InterPro" id="IPR016130">
    <property type="entry name" value="Tyr_Pase_AS"/>
</dbReference>
<dbReference type="PRINTS" id="PR00700">
    <property type="entry name" value="PRTYPHPHTASE"/>
</dbReference>
<evidence type="ECO:0000256" key="1">
    <source>
        <dbReference type="ARBA" id="ARBA00004479"/>
    </source>
</evidence>
<feature type="domain" description="Fibronectin type-III" evidence="15">
    <location>
        <begin position="220"/>
        <end position="311"/>
    </location>
</feature>
<gene>
    <name evidence="16" type="primary">PTPRH</name>
    <name evidence="16" type="ORF">AMEX_G2324</name>
</gene>
<dbReference type="FunFam" id="2.60.40.10:FF:001643">
    <property type="entry name" value="Putative Sortilin-related receptor"/>
    <property type="match status" value="2"/>
</dbReference>
<dbReference type="SUPFAM" id="SSF49265">
    <property type="entry name" value="Fibronectin type III"/>
    <property type="match status" value="5"/>
</dbReference>
<dbReference type="InterPro" id="IPR036116">
    <property type="entry name" value="FN3_sf"/>
</dbReference>
<evidence type="ECO:0000256" key="9">
    <source>
        <dbReference type="ARBA" id="ARBA00023180"/>
    </source>
</evidence>
<dbReference type="PANTHER" id="PTHR46957">
    <property type="entry name" value="CYTOKINE RECEPTOR"/>
    <property type="match status" value="1"/>
</dbReference>
<feature type="chain" id="PRO_5035929458" description="protein-tyrosine-phosphatase" evidence="12">
    <location>
        <begin position="20"/>
        <end position="1113"/>
    </location>
</feature>
<comment type="caution">
    <text evidence="16">The sequence shown here is derived from an EMBL/GenBank/DDBJ whole genome shotgun (WGS) entry which is preliminary data.</text>
</comment>
<dbReference type="Gene3D" id="2.60.40.10">
    <property type="entry name" value="Immunoglobulins"/>
    <property type="match status" value="7"/>
</dbReference>
<feature type="domain" description="Fibronectin type-III" evidence="15">
    <location>
        <begin position="574"/>
        <end position="665"/>
    </location>
</feature>
<dbReference type="EMBL" id="JAICCE010000001">
    <property type="protein sequence ID" value="KAG9283552.1"/>
    <property type="molecule type" value="Genomic_DNA"/>
</dbReference>
<feature type="domain" description="Tyrosine-protein phosphatase" evidence="13">
    <location>
        <begin position="819"/>
        <end position="1078"/>
    </location>
</feature>
<reference evidence="16 17" key="1">
    <citation type="submission" date="2021-07" db="EMBL/GenBank/DDBJ databases">
        <authorList>
            <person name="Imarazene B."/>
            <person name="Zahm M."/>
            <person name="Klopp C."/>
            <person name="Cabau C."/>
            <person name="Beille S."/>
            <person name="Jouanno E."/>
            <person name="Castinel A."/>
            <person name="Lluch J."/>
            <person name="Gil L."/>
            <person name="Kuchtly C."/>
            <person name="Lopez Roques C."/>
            <person name="Donnadieu C."/>
            <person name="Parrinello H."/>
            <person name="Journot L."/>
            <person name="Du K."/>
            <person name="Schartl M."/>
            <person name="Retaux S."/>
            <person name="Guiguen Y."/>
        </authorList>
    </citation>
    <scope>NUCLEOTIDE SEQUENCE [LARGE SCALE GENOMIC DNA]</scope>
    <source>
        <strain evidence="16">Pach_M1</strain>
        <tissue evidence="16">Testis</tissue>
    </source>
</reference>
<dbReference type="PANTHER" id="PTHR46957:SF10">
    <property type="entry name" value="PROTEIN TYROSINE PHOSPHATASE, RECEPTOR TYPE, H"/>
    <property type="match status" value="1"/>
</dbReference>
<dbReference type="SMART" id="SM00194">
    <property type="entry name" value="PTPc"/>
    <property type="match status" value="1"/>
</dbReference>
<protein>
    <recommendedName>
        <fullName evidence="2">protein-tyrosine-phosphatase</fullName>
        <ecNumber evidence="2">3.1.3.48</ecNumber>
    </recommendedName>
</protein>
<dbReference type="InterPro" id="IPR050713">
    <property type="entry name" value="RTP_Phos/Ushers"/>
</dbReference>
<accession>A0A8T2MP43</accession>
<comment type="subcellular location">
    <subcellularLocation>
        <location evidence="1">Membrane</location>
        <topology evidence="1">Single-pass type I membrane protein</topology>
    </subcellularLocation>
</comment>
<dbReference type="InterPro" id="IPR003961">
    <property type="entry name" value="FN3_dom"/>
</dbReference>
<evidence type="ECO:0000256" key="8">
    <source>
        <dbReference type="ARBA" id="ARBA00023136"/>
    </source>
</evidence>
<dbReference type="InterPro" id="IPR000387">
    <property type="entry name" value="Tyr_Pase_dom"/>
</dbReference>